<dbReference type="STRING" id="29170.A0A368H3C1"/>
<feature type="region of interest" description="Disordered" evidence="1">
    <location>
        <begin position="1"/>
        <end position="52"/>
    </location>
</feature>
<name>A0A368H3C1_ANCCA</name>
<dbReference type="EMBL" id="JOJR01000026">
    <property type="protein sequence ID" value="RCN50129.1"/>
    <property type="molecule type" value="Genomic_DNA"/>
</dbReference>
<evidence type="ECO:0000256" key="1">
    <source>
        <dbReference type="SAM" id="MobiDB-lite"/>
    </source>
</evidence>
<dbReference type="Proteomes" id="UP000252519">
    <property type="component" value="Unassembled WGS sequence"/>
</dbReference>
<evidence type="ECO:0000313" key="3">
    <source>
        <dbReference type="Proteomes" id="UP000252519"/>
    </source>
</evidence>
<sequence length="70" mass="7334">MHVNPLQSIRRGRATKRPSSSKSGTATPPSKKGVEGSSIRSSSSSSTGTTNSSKFAYEVSFTAWVAAEDV</sequence>
<feature type="compositionally biased region" description="Low complexity" evidence="1">
    <location>
        <begin position="37"/>
        <end position="52"/>
    </location>
</feature>
<protein>
    <submittedName>
        <fullName evidence="2">Uncharacterized protein</fullName>
    </submittedName>
</protein>
<feature type="compositionally biased region" description="Polar residues" evidence="1">
    <location>
        <begin position="17"/>
        <end position="28"/>
    </location>
</feature>
<organism evidence="2 3">
    <name type="scientific">Ancylostoma caninum</name>
    <name type="common">Dog hookworm</name>
    <dbReference type="NCBI Taxonomy" id="29170"/>
    <lineage>
        <taxon>Eukaryota</taxon>
        <taxon>Metazoa</taxon>
        <taxon>Ecdysozoa</taxon>
        <taxon>Nematoda</taxon>
        <taxon>Chromadorea</taxon>
        <taxon>Rhabditida</taxon>
        <taxon>Rhabditina</taxon>
        <taxon>Rhabditomorpha</taxon>
        <taxon>Strongyloidea</taxon>
        <taxon>Ancylostomatidae</taxon>
        <taxon>Ancylostomatinae</taxon>
        <taxon>Ancylostoma</taxon>
    </lineage>
</organism>
<reference evidence="2 3" key="1">
    <citation type="submission" date="2014-10" db="EMBL/GenBank/DDBJ databases">
        <title>Draft genome of the hookworm Ancylostoma caninum.</title>
        <authorList>
            <person name="Mitreva M."/>
        </authorList>
    </citation>
    <scope>NUCLEOTIDE SEQUENCE [LARGE SCALE GENOMIC DNA]</scope>
    <source>
        <strain evidence="2 3">Baltimore</strain>
    </source>
</reference>
<gene>
    <name evidence="2" type="ORF">ANCCAN_03734</name>
</gene>
<evidence type="ECO:0000313" key="2">
    <source>
        <dbReference type="EMBL" id="RCN50129.1"/>
    </source>
</evidence>
<keyword evidence="3" id="KW-1185">Reference proteome</keyword>
<comment type="caution">
    <text evidence="2">The sequence shown here is derived from an EMBL/GenBank/DDBJ whole genome shotgun (WGS) entry which is preliminary data.</text>
</comment>
<accession>A0A368H3C1</accession>
<proteinExistence type="predicted"/>
<dbReference type="AlphaFoldDB" id="A0A368H3C1"/>